<feature type="non-terminal residue" evidence="1">
    <location>
        <position position="1"/>
    </location>
</feature>
<evidence type="ECO:0000313" key="2">
    <source>
        <dbReference type="Proteomes" id="UP001057452"/>
    </source>
</evidence>
<dbReference type="Proteomes" id="UP001057452">
    <property type="component" value="Chromosome 18"/>
</dbReference>
<reference evidence="1" key="1">
    <citation type="submission" date="2022-05" db="EMBL/GenBank/DDBJ databases">
        <title>Chromosome-level genome of Chaenocephalus aceratus.</title>
        <authorList>
            <person name="Park H."/>
        </authorList>
    </citation>
    <scope>NUCLEOTIDE SEQUENCE</scope>
    <source>
        <strain evidence="1">KU_202001</strain>
    </source>
</reference>
<organism evidence="1 2">
    <name type="scientific">Chaenocephalus aceratus</name>
    <name type="common">Blackfin icefish</name>
    <name type="synonym">Chaenichthys aceratus</name>
    <dbReference type="NCBI Taxonomy" id="36190"/>
    <lineage>
        <taxon>Eukaryota</taxon>
        <taxon>Metazoa</taxon>
        <taxon>Chordata</taxon>
        <taxon>Craniata</taxon>
        <taxon>Vertebrata</taxon>
        <taxon>Euteleostomi</taxon>
        <taxon>Actinopterygii</taxon>
        <taxon>Neopterygii</taxon>
        <taxon>Teleostei</taxon>
        <taxon>Neoteleostei</taxon>
        <taxon>Acanthomorphata</taxon>
        <taxon>Eupercaria</taxon>
        <taxon>Perciformes</taxon>
        <taxon>Notothenioidei</taxon>
        <taxon>Channichthyidae</taxon>
        <taxon>Chaenocephalus</taxon>
    </lineage>
</organism>
<feature type="non-terminal residue" evidence="1">
    <location>
        <position position="77"/>
    </location>
</feature>
<gene>
    <name evidence="1" type="ORF">KUCAC02_000484</name>
</gene>
<accession>A0ACB9W6I6</accession>
<keyword evidence="2" id="KW-1185">Reference proteome</keyword>
<sequence>VGAGSRPGPAVASNGVALGLGAGKDRWRWNDVEYASTLSACPLSAPPPHSASPSPRLLSTFSILPFQFSLCPRGVLA</sequence>
<evidence type="ECO:0000313" key="1">
    <source>
        <dbReference type="EMBL" id="KAI4808424.1"/>
    </source>
</evidence>
<name>A0ACB9W6I6_CHAAC</name>
<proteinExistence type="predicted"/>
<protein>
    <submittedName>
        <fullName evidence="1">Uncharacterized protein</fullName>
    </submittedName>
</protein>
<comment type="caution">
    <text evidence="1">The sequence shown here is derived from an EMBL/GenBank/DDBJ whole genome shotgun (WGS) entry which is preliminary data.</text>
</comment>
<dbReference type="EMBL" id="CM043802">
    <property type="protein sequence ID" value="KAI4808424.1"/>
    <property type="molecule type" value="Genomic_DNA"/>
</dbReference>